<organism evidence="1">
    <name type="scientific">bioreactor metagenome</name>
    <dbReference type="NCBI Taxonomy" id="1076179"/>
    <lineage>
        <taxon>unclassified sequences</taxon>
        <taxon>metagenomes</taxon>
        <taxon>ecological metagenomes</taxon>
    </lineage>
</organism>
<reference evidence="1" key="1">
    <citation type="submission" date="2019-08" db="EMBL/GenBank/DDBJ databases">
        <authorList>
            <person name="Kucharzyk K."/>
            <person name="Murdoch R.W."/>
            <person name="Higgins S."/>
            <person name="Loffler F."/>
        </authorList>
    </citation>
    <scope>NUCLEOTIDE SEQUENCE</scope>
</reference>
<keyword evidence="1" id="KW-0808">Transferase</keyword>
<dbReference type="EMBL" id="VSSQ01002824">
    <property type="protein sequence ID" value="MPM17589.1"/>
    <property type="molecule type" value="Genomic_DNA"/>
</dbReference>
<dbReference type="Pfam" id="PF14602">
    <property type="entry name" value="Hexapep_2"/>
    <property type="match status" value="1"/>
</dbReference>
<dbReference type="InterPro" id="IPR051159">
    <property type="entry name" value="Hexapeptide_acetyltransf"/>
</dbReference>
<dbReference type="Gene3D" id="2.160.10.10">
    <property type="entry name" value="Hexapeptide repeat proteins"/>
    <property type="match status" value="1"/>
</dbReference>
<dbReference type="InterPro" id="IPR001451">
    <property type="entry name" value="Hexapep"/>
</dbReference>
<dbReference type="CDD" id="cd04647">
    <property type="entry name" value="LbH_MAT_like"/>
    <property type="match status" value="1"/>
</dbReference>
<dbReference type="InterPro" id="IPR011004">
    <property type="entry name" value="Trimer_LpxA-like_sf"/>
</dbReference>
<dbReference type="AlphaFoldDB" id="A0A644XN77"/>
<evidence type="ECO:0000313" key="1">
    <source>
        <dbReference type="EMBL" id="MPM17589.1"/>
    </source>
</evidence>
<gene>
    <name evidence="1" type="primary">dapH_21</name>
    <name evidence="1" type="ORF">SDC9_63986</name>
</gene>
<sequence length="182" mass="20231">MKMKRYYFIKVIGKFLHRGRASQKEHINKWFRKQGIEIGENCSIFSNIISSEPYLISIGDNVTISNSVQLITHDNSIIKASNAKYTDIFGKINVGNNSFIGAHAIILPGVSLCDGTIVAAGSVVTKSIYSEYSIIGGNPAKIIGTWSDFLQINDKYGIDVSSMSNDKKREYILGNPEYLKSR</sequence>
<proteinExistence type="predicted"/>
<protein>
    <submittedName>
        <fullName evidence="1">2,3,4,5-tetrahydropyridine-2,6-dicarboxylate N-acetyltransferase</fullName>
        <ecNumber evidence="1">2.3.1.89</ecNumber>
    </submittedName>
</protein>
<dbReference type="GO" id="GO:0047200">
    <property type="term" value="F:tetrahydrodipicolinate N-acetyltransferase activity"/>
    <property type="evidence" value="ECO:0007669"/>
    <property type="project" value="UniProtKB-EC"/>
</dbReference>
<name>A0A644XN77_9ZZZZ</name>
<comment type="caution">
    <text evidence="1">The sequence shown here is derived from an EMBL/GenBank/DDBJ whole genome shotgun (WGS) entry which is preliminary data.</text>
</comment>
<dbReference type="EC" id="2.3.1.89" evidence="1"/>
<dbReference type="PANTHER" id="PTHR23416">
    <property type="entry name" value="SIALIC ACID SYNTHASE-RELATED"/>
    <property type="match status" value="1"/>
</dbReference>
<accession>A0A644XN77</accession>
<dbReference type="SUPFAM" id="SSF51161">
    <property type="entry name" value="Trimeric LpxA-like enzymes"/>
    <property type="match status" value="1"/>
</dbReference>
<keyword evidence="1" id="KW-0012">Acyltransferase</keyword>